<organism evidence="2 4">
    <name type="scientific">Phytophthora cactorum</name>
    <dbReference type="NCBI Taxonomy" id="29920"/>
    <lineage>
        <taxon>Eukaryota</taxon>
        <taxon>Sar</taxon>
        <taxon>Stramenopiles</taxon>
        <taxon>Oomycota</taxon>
        <taxon>Peronosporomycetes</taxon>
        <taxon>Peronosporales</taxon>
        <taxon>Peronosporaceae</taxon>
        <taxon>Phytophthora</taxon>
    </lineage>
</organism>
<sequence>MRLLTDAGIVAGAFDAEDLFELDLDLIQSTTRDLFNKIKFIVGEALQLPDPTSSPRISQPASSNYALPAEEDSDTSSEPRRMSLGPSGASMLEIRAKSQRQEARKRVQQQDLATEKQDPTPLSWNLARSITSKARSTPDWTHLSLPQTPSSTPGQTATARSSDTSSGSLQRYFEAAMSRFLAEQGMATAKPATREAGHPGSQDVEMESVGEVDLADLYEEFDPDDLDFPSPPPAAVVATVGGDEGSSMIHRDRISAISDLKELAGRNQDEDRARAWIGKVKQKALMRDQASDAEKCVTFADLLAGPARNGHRQLARSTQNKWPDLLRSFETQYCGLGVLVARQYYHVRRRSDESPLEYLHRLNVAGLRAHLKIKDGGSKVLREHVDHFIETLGDPELADRLTLLRLPDAEELEEVLRALDRAKQRHKKAVAGSNKFRQRSRAPMAPARCAQKIQVANSGTESGLEESDSDPDGYPRIYLATGVDRASKGVDDQKRAKPSQRDRRLVDPAAGDRGAYRSRDHQDAADPVRCSQFGSRKHTESGCWRHLICEKCGKKGHPGDHCFYVCRGCRELHEADKCPMEEFYNQIHRWYDPIKQGGLLPEVAEKMLNLDARRVGIRISSLHPTDEFARSDVSTPLNLRLGEARGFWKQRDQDRWFEPAKGEITSKPPKIRKIAEVRRSGVMGVPDLLPGESRGYWKYHAPGKWFRQAKVGGKIDIDKATMLLDSDAEVSILDTAFARKVGCHIDRSQIQDCVGIGENVYTTNGRARIKITLAGCRVYCLDIWVGDLAGQDAILGMDFMVPAGVRLDLADGTMCFPDEMRIQLSGRRPL</sequence>
<accession>A0A8T1FDM2</accession>
<dbReference type="VEuPathDB" id="FungiDB:PC110_g20360"/>
<dbReference type="CDD" id="cd00303">
    <property type="entry name" value="retropepsin_like"/>
    <property type="match status" value="1"/>
</dbReference>
<feature type="region of interest" description="Disordered" evidence="1">
    <location>
        <begin position="426"/>
        <end position="527"/>
    </location>
</feature>
<feature type="compositionally biased region" description="Polar residues" evidence="1">
    <location>
        <begin position="120"/>
        <end position="167"/>
    </location>
</feature>
<feature type="region of interest" description="Disordered" evidence="1">
    <location>
        <begin position="49"/>
        <end position="167"/>
    </location>
</feature>
<feature type="compositionally biased region" description="Polar residues" evidence="1">
    <location>
        <begin position="50"/>
        <end position="65"/>
    </location>
</feature>
<dbReference type="Pfam" id="PF13650">
    <property type="entry name" value="Asp_protease_2"/>
    <property type="match status" value="1"/>
</dbReference>
<dbReference type="VEuPathDB" id="FungiDB:PC110_g22618"/>
<feature type="compositionally biased region" description="Basic and acidic residues" evidence="1">
    <location>
        <begin position="485"/>
        <end position="506"/>
    </location>
</feature>
<proteinExistence type="predicted"/>
<reference evidence="2" key="1">
    <citation type="submission" date="2018-10" db="EMBL/GenBank/DDBJ databases">
        <title>Effector identification in a new, highly contiguous assembly of the strawberry crown rot pathogen Phytophthora cactorum.</title>
        <authorList>
            <person name="Armitage A.D."/>
            <person name="Nellist C.F."/>
            <person name="Bates H."/>
            <person name="Vickerstaff R.J."/>
            <person name="Harrison R.J."/>
        </authorList>
    </citation>
    <scope>NUCLEOTIDE SEQUENCE</scope>
    <source>
        <strain evidence="2">P415</strain>
        <strain evidence="3">P421</strain>
    </source>
</reference>
<dbReference type="InterPro" id="IPR021109">
    <property type="entry name" value="Peptidase_aspartic_dom_sf"/>
</dbReference>
<feature type="compositionally biased region" description="Basic and acidic residues" evidence="1">
    <location>
        <begin position="514"/>
        <end position="526"/>
    </location>
</feature>
<evidence type="ECO:0000256" key="1">
    <source>
        <dbReference type="SAM" id="MobiDB-lite"/>
    </source>
</evidence>
<dbReference type="Gene3D" id="2.40.70.10">
    <property type="entry name" value="Acid Proteases"/>
    <property type="match status" value="1"/>
</dbReference>
<dbReference type="Proteomes" id="UP000697107">
    <property type="component" value="Unassembled WGS sequence"/>
</dbReference>
<dbReference type="AlphaFoldDB" id="A0A8T1FDM2"/>
<dbReference type="EMBL" id="RCMV01000641">
    <property type="protein sequence ID" value="KAG3214408.1"/>
    <property type="molecule type" value="Genomic_DNA"/>
</dbReference>
<evidence type="ECO:0000313" key="4">
    <source>
        <dbReference type="Proteomes" id="UP000697107"/>
    </source>
</evidence>
<evidence type="ECO:0000313" key="3">
    <source>
        <dbReference type="EMBL" id="KAG3214408.1"/>
    </source>
</evidence>
<dbReference type="Proteomes" id="UP000760860">
    <property type="component" value="Unassembled WGS sequence"/>
</dbReference>
<name>A0A8T1FDM2_9STRA</name>
<gene>
    <name evidence="2" type="ORF">PC118_g17567</name>
    <name evidence="3" type="ORF">PC129_g14678</name>
</gene>
<evidence type="ECO:0000313" key="2">
    <source>
        <dbReference type="EMBL" id="KAG2969222.1"/>
    </source>
</evidence>
<dbReference type="SUPFAM" id="SSF50630">
    <property type="entry name" value="Acid proteases"/>
    <property type="match status" value="1"/>
</dbReference>
<comment type="caution">
    <text evidence="2">The sequence shown here is derived from an EMBL/GenBank/DDBJ whole genome shotgun (WGS) entry which is preliminary data.</text>
</comment>
<feature type="compositionally biased region" description="Basic and acidic residues" evidence="1">
    <location>
        <begin position="94"/>
        <end position="105"/>
    </location>
</feature>
<evidence type="ECO:0008006" key="5">
    <source>
        <dbReference type="Google" id="ProtNLM"/>
    </source>
</evidence>
<protein>
    <recommendedName>
        <fullName evidence="5">CCHC-type domain-containing protein</fullName>
    </recommendedName>
</protein>
<dbReference type="EMBL" id="RCML01000804">
    <property type="protein sequence ID" value="KAG2969222.1"/>
    <property type="molecule type" value="Genomic_DNA"/>
</dbReference>